<dbReference type="KEGG" id="vna:PN96_12810"/>
<evidence type="ECO:0000313" key="2">
    <source>
        <dbReference type="Proteomes" id="UP000092741"/>
    </source>
</evidence>
<gene>
    <name evidence="1" type="ORF">BA890_00520</name>
</gene>
<keyword evidence="2" id="KW-1185">Reference proteome</keyword>
<dbReference type="AlphaFoldDB" id="A0AAN0Y001"/>
<dbReference type="Proteomes" id="UP000092741">
    <property type="component" value="Chromosome 1"/>
</dbReference>
<dbReference type="GeneID" id="70915833"/>
<accession>A0AAN0Y001</accession>
<name>A0AAN0Y001_VIBNA</name>
<reference evidence="1 2" key="1">
    <citation type="submission" date="2016-07" db="EMBL/GenBank/DDBJ databases">
        <title>Developing Vibrio natriegens as a novel, fast-growing host for biotechnology.</title>
        <authorList>
            <person name="Weinstock M.T."/>
            <person name="Hesek E.D."/>
            <person name="Wilson C.M."/>
            <person name="Gibson D.G."/>
        </authorList>
    </citation>
    <scope>NUCLEOTIDE SEQUENCE [LARGE SCALE GENOMIC DNA]</scope>
    <source>
        <strain evidence="1 2">ATCC 14048</strain>
    </source>
</reference>
<proteinExistence type="predicted"/>
<dbReference type="RefSeq" id="WP_020336288.1">
    <property type="nucleotide sequence ID" value="NZ_ATFJ01000042.1"/>
</dbReference>
<dbReference type="EMBL" id="CP016345">
    <property type="protein sequence ID" value="ANQ11326.1"/>
    <property type="molecule type" value="Genomic_DNA"/>
</dbReference>
<protein>
    <submittedName>
        <fullName evidence="1">Uncharacterized protein</fullName>
    </submittedName>
</protein>
<evidence type="ECO:0000313" key="1">
    <source>
        <dbReference type="EMBL" id="ANQ11326.1"/>
    </source>
</evidence>
<sequence length="89" mass="9736">MDSQNSSGRWKTTLFGKESSKNKRIIGALNACNTVSPHKMALGSGSLTAAFFISFTINSTSKFSQEMMSHQNQSFLVKTAEKMLSNTPI</sequence>
<organism evidence="1 2">
    <name type="scientific">Vibrio natriegens NBRC 15636 = ATCC 14048 = DSM 759</name>
    <dbReference type="NCBI Taxonomy" id="1219067"/>
    <lineage>
        <taxon>Bacteria</taxon>
        <taxon>Pseudomonadati</taxon>
        <taxon>Pseudomonadota</taxon>
        <taxon>Gammaproteobacteria</taxon>
        <taxon>Vibrionales</taxon>
        <taxon>Vibrionaceae</taxon>
        <taxon>Vibrio</taxon>
    </lineage>
</organism>